<evidence type="ECO:0000256" key="1">
    <source>
        <dbReference type="ARBA" id="ARBA00022857"/>
    </source>
</evidence>
<protein>
    <submittedName>
        <fullName evidence="4">Zinc-binding dehydrogenase</fullName>
    </submittedName>
</protein>
<dbReference type="SMART" id="SM00829">
    <property type="entry name" value="PKS_ER"/>
    <property type="match status" value="1"/>
</dbReference>
<keyword evidence="2" id="KW-0560">Oxidoreductase</keyword>
<comment type="caution">
    <text evidence="4">The sequence shown here is derived from an EMBL/GenBank/DDBJ whole genome shotgun (WGS) entry which is preliminary data.</text>
</comment>
<dbReference type="Pfam" id="PF08240">
    <property type="entry name" value="ADH_N"/>
    <property type="match status" value="1"/>
</dbReference>
<dbReference type="SUPFAM" id="SSF50129">
    <property type="entry name" value="GroES-like"/>
    <property type="match status" value="1"/>
</dbReference>
<gene>
    <name evidence="4" type="ORF">HTZ77_19635</name>
</gene>
<feature type="domain" description="Enoyl reductase (ER)" evidence="3">
    <location>
        <begin position="10"/>
        <end position="320"/>
    </location>
</feature>
<dbReference type="Pfam" id="PF00107">
    <property type="entry name" value="ADH_zinc_N"/>
    <property type="match status" value="1"/>
</dbReference>
<dbReference type="RefSeq" id="WP_175591063.1">
    <property type="nucleotide sequence ID" value="NZ_JABWGN010000007.1"/>
</dbReference>
<dbReference type="InterPro" id="IPR020843">
    <property type="entry name" value="ER"/>
</dbReference>
<reference evidence="4 5" key="1">
    <citation type="submission" date="2020-06" db="EMBL/GenBank/DDBJ databases">
        <title>Nonomuraea sp. SMC257, a novel actinomycete isolated from soil.</title>
        <authorList>
            <person name="Chanama M."/>
        </authorList>
    </citation>
    <scope>NUCLEOTIDE SEQUENCE [LARGE SCALE GENOMIC DNA]</scope>
    <source>
        <strain evidence="4 5">SMC257</strain>
    </source>
</reference>
<keyword evidence="5" id="KW-1185">Reference proteome</keyword>
<dbReference type="PANTHER" id="PTHR48106:SF13">
    <property type="entry name" value="QUINONE OXIDOREDUCTASE-RELATED"/>
    <property type="match status" value="1"/>
</dbReference>
<dbReference type="InterPro" id="IPR013154">
    <property type="entry name" value="ADH-like_N"/>
</dbReference>
<dbReference type="Proteomes" id="UP000586042">
    <property type="component" value="Unassembled WGS sequence"/>
</dbReference>
<dbReference type="GO" id="GO:0070402">
    <property type="term" value="F:NADPH binding"/>
    <property type="evidence" value="ECO:0007669"/>
    <property type="project" value="TreeGrafter"/>
</dbReference>
<dbReference type="GO" id="GO:0035925">
    <property type="term" value="F:mRNA 3'-UTR AU-rich region binding"/>
    <property type="evidence" value="ECO:0007669"/>
    <property type="project" value="TreeGrafter"/>
</dbReference>
<dbReference type="GO" id="GO:0003960">
    <property type="term" value="F:quinone reductase (NADPH) activity"/>
    <property type="evidence" value="ECO:0007669"/>
    <property type="project" value="TreeGrafter"/>
</dbReference>
<proteinExistence type="predicted"/>
<organism evidence="4 5">
    <name type="scientific">Nonomuraea montanisoli</name>
    <dbReference type="NCBI Taxonomy" id="2741721"/>
    <lineage>
        <taxon>Bacteria</taxon>
        <taxon>Bacillati</taxon>
        <taxon>Actinomycetota</taxon>
        <taxon>Actinomycetes</taxon>
        <taxon>Streptosporangiales</taxon>
        <taxon>Streptosporangiaceae</taxon>
        <taxon>Nonomuraea</taxon>
    </lineage>
</organism>
<sequence>MRAIQVAVFGDPEVLSPVELPDPTPGPGQVVVGMAAADVIFLDTRLRGGWGQEFFPRTLPYVPGGGGAGEVLETGEGVDPAWRGRHVVVRTGTSSGYAERVVAGVEEITPVPDGLAVETAAALVHDGVTALRMDRLGAPEKGEWVLVSAAAGGAGSLLVQLSVGAGARVVAAASSETKLALARELGAEAVVDYSRPDWVERVREATGGGAALVYDGAGGALGTAALDAVSDGGRFVTYGATDDFAAPDPEEAARRGIRVMAPLLDGPPDQETVRELMVLALERAAEGRLRPAIGATYPLERAADAHRALAARATVGKSLLLVGGESNV</sequence>
<dbReference type="InterPro" id="IPR013149">
    <property type="entry name" value="ADH-like_C"/>
</dbReference>
<evidence type="ECO:0000313" key="4">
    <source>
        <dbReference type="EMBL" id="NUW33628.1"/>
    </source>
</evidence>
<accession>A0A7Y6I8F1</accession>
<dbReference type="AlphaFoldDB" id="A0A7Y6I8F1"/>
<name>A0A7Y6I8F1_9ACTN</name>
<evidence type="ECO:0000256" key="2">
    <source>
        <dbReference type="ARBA" id="ARBA00023002"/>
    </source>
</evidence>
<evidence type="ECO:0000313" key="5">
    <source>
        <dbReference type="Proteomes" id="UP000586042"/>
    </source>
</evidence>
<dbReference type="EMBL" id="JABWGN010000007">
    <property type="protein sequence ID" value="NUW33628.1"/>
    <property type="molecule type" value="Genomic_DNA"/>
</dbReference>
<dbReference type="Gene3D" id="3.90.180.10">
    <property type="entry name" value="Medium-chain alcohol dehydrogenases, catalytic domain"/>
    <property type="match status" value="1"/>
</dbReference>
<dbReference type="PANTHER" id="PTHR48106">
    <property type="entry name" value="QUINONE OXIDOREDUCTASE PIG3-RELATED"/>
    <property type="match status" value="1"/>
</dbReference>
<dbReference type="InterPro" id="IPR011032">
    <property type="entry name" value="GroES-like_sf"/>
</dbReference>
<dbReference type="Gene3D" id="3.40.50.720">
    <property type="entry name" value="NAD(P)-binding Rossmann-like Domain"/>
    <property type="match status" value="1"/>
</dbReference>
<evidence type="ECO:0000259" key="3">
    <source>
        <dbReference type="SMART" id="SM00829"/>
    </source>
</evidence>
<dbReference type="GO" id="GO:0005829">
    <property type="term" value="C:cytosol"/>
    <property type="evidence" value="ECO:0007669"/>
    <property type="project" value="TreeGrafter"/>
</dbReference>
<keyword evidence="1" id="KW-0521">NADP</keyword>
<dbReference type="InterPro" id="IPR036291">
    <property type="entry name" value="NAD(P)-bd_dom_sf"/>
</dbReference>
<dbReference type="SUPFAM" id="SSF51735">
    <property type="entry name" value="NAD(P)-binding Rossmann-fold domains"/>
    <property type="match status" value="1"/>
</dbReference>